<organism evidence="8 9">
    <name type="scientific">Endozoicomonas euniceicola</name>
    <dbReference type="NCBI Taxonomy" id="1234143"/>
    <lineage>
        <taxon>Bacteria</taxon>
        <taxon>Pseudomonadati</taxon>
        <taxon>Pseudomonadota</taxon>
        <taxon>Gammaproteobacteria</taxon>
        <taxon>Oceanospirillales</taxon>
        <taxon>Endozoicomonadaceae</taxon>
        <taxon>Endozoicomonas</taxon>
    </lineage>
</organism>
<dbReference type="EMBL" id="CP103300">
    <property type="protein sequence ID" value="UYM14774.1"/>
    <property type="molecule type" value="Genomic_DNA"/>
</dbReference>
<dbReference type="EC" id="1.1.5.3" evidence="8"/>
<dbReference type="Gene3D" id="3.30.9.10">
    <property type="entry name" value="D-Amino Acid Oxidase, subunit A, domain 2"/>
    <property type="match status" value="1"/>
</dbReference>
<evidence type="ECO:0000256" key="1">
    <source>
        <dbReference type="ARBA" id="ARBA00001974"/>
    </source>
</evidence>
<evidence type="ECO:0000259" key="6">
    <source>
        <dbReference type="Pfam" id="PF01266"/>
    </source>
</evidence>
<keyword evidence="4" id="KW-0274">FAD</keyword>
<protein>
    <submittedName>
        <fullName evidence="8">Glycerol-3-phosphate dehydrogenase</fullName>
        <ecNumber evidence="8">1.1.5.3</ecNumber>
    </submittedName>
</protein>
<dbReference type="RefSeq" id="WP_262596442.1">
    <property type="nucleotide sequence ID" value="NZ_CP103300.1"/>
</dbReference>
<keyword evidence="9" id="KW-1185">Reference proteome</keyword>
<dbReference type="SUPFAM" id="SSF51905">
    <property type="entry name" value="FAD/NAD(P)-binding domain"/>
    <property type="match status" value="1"/>
</dbReference>
<feature type="domain" description="Alpha-glycerophosphate oxidase C-terminal" evidence="7">
    <location>
        <begin position="382"/>
        <end position="481"/>
    </location>
</feature>
<dbReference type="InterPro" id="IPR038299">
    <property type="entry name" value="DAO_C_sf"/>
</dbReference>
<comment type="cofactor">
    <cofactor evidence="1">
        <name>FAD</name>
        <dbReference type="ChEBI" id="CHEBI:57692"/>
    </cofactor>
</comment>
<dbReference type="Pfam" id="PF01266">
    <property type="entry name" value="DAO"/>
    <property type="match status" value="1"/>
</dbReference>
<keyword evidence="3" id="KW-0285">Flavoprotein</keyword>
<evidence type="ECO:0000256" key="4">
    <source>
        <dbReference type="ARBA" id="ARBA00022827"/>
    </source>
</evidence>
<dbReference type="PANTHER" id="PTHR11985:SF15">
    <property type="entry name" value="GLYCEROL-3-PHOSPHATE DEHYDROGENASE, MITOCHONDRIAL"/>
    <property type="match status" value="1"/>
</dbReference>
<dbReference type="PROSITE" id="PS00978">
    <property type="entry name" value="FAD_G3PDH_2"/>
    <property type="match status" value="1"/>
</dbReference>
<proteinExistence type="inferred from homology"/>
<dbReference type="Gene3D" id="6.10.250.1890">
    <property type="match status" value="1"/>
</dbReference>
<evidence type="ECO:0000313" key="9">
    <source>
        <dbReference type="Proteomes" id="UP001163255"/>
    </source>
</evidence>
<dbReference type="SUPFAM" id="SSF54373">
    <property type="entry name" value="FAD-linked reductases, C-terminal domain"/>
    <property type="match status" value="1"/>
</dbReference>
<comment type="similarity">
    <text evidence="2">Belongs to the FAD-dependent glycerol-3-phosphate dehydrogenase family.</text>
</comment>
<evidence type="ECO:0000313" key="8">
    <source>
        <dbReference type="EMBL" id="UYM14774.1"/>
    </source>
</evidence>
<name>A0ABY6GPU9_9GAMM</name>
<evidence type="ECO:0000256" key="3">
    <source>
        <dbReference type="ARBA" id="ARBA00022630"/>
    </source>
</evidence>
<dbReference type="InterPro" id="IPR006076">
    <property type="entry name" value="FAD-dep_OxRdtase"/>
</dbReference>
<dbReference type="InterPro" id="IPR031656">
    <property type="entry name" value="DAO_C"/>
</dbReference>
<evidence type="ECO:0000256" key="2">
    <source>
        <dbReference type="ARBA" id="ARBA00007330"/>
    </source>
</evidence>
<evidence type="ECO:0000256" key="5">
    <source>
        <dbReference type="ARBA" id="ARBA00023002"/>
    </source>
</evidence>
<dbReference type="InterPro" id="IPR000447">
    <property type="entry name" value="G3P_DH_FAD-dep"/>
</dbReference>
<dbReference type="Gene3D" id="1.10.8.870">
    <property type="entry name" value="Alpha-glycerophosphate oxidase, cap domain"/>
    <property type="match status" value="1"/>
</dbReference>
<keyword evidence="5 8" id="KW-0560">Oxidoreductase</keyword>
<reference evidence="8" key="1">
    <citation type="submission" date="2022-10" db="EMBL/GenBank/DDBJ databases">
        <title>Completed Genome Sequence of two octocoral isolated bacterium, Endozoicomonas euniceicola EF212T and Endozoicomonas gorgoniicola PS125T.</title>
        <authorList>
            <person name="Chiou Y.-J."/>
            <person name="Chen Y.-H."/>
        </authorList>
    </citation>
    <scope>NUCLEOTIDE SEQUENCE</scope>
    <source>
        <strain evidence="8">EF212</strain>
    </source>
</reference>
<dbReference type="NCBIfam" id="NF009906">
    <property type="entry name" value="PRK13369.1"/>
    <property type="match status" value="1"/>
</dbReference>
<sequence>MKTADFDVFVMGGGINGAGIAVDCAGRGLTVGLCEKDDLAGATSSASSKLIHGGLRYLEHYEFRLVKEALGEREVLLKIAPHIARPMRFCLPHRPQLRPAWLIRAGLFLYDYLSSRVSLPGSQKVWFSETSPLKPEFVQGFEYSDAWVDDARLVVLNAMSLQRLGGTVLTRTEAVKAWRDNQLWHVLLKDRLTGIETEVTCHALVNAAGPWVSSLFDSVLSQQAPRRIRLIKGSHIVVPKLHDEPRAFILQNQDGRIVFVTPWLEQFSLIGTTDVEYNGDPVSASCSEEEKRYLCDVVNQHFKNKVSPEDVIWSYSGVRPLCEDESDSPQAITRDYTIELEDVEGRVPLLSVFGGKLTTYRKLAESASEKLSGYFPEMRSSWTAGHRLPGTDGFESPESFIESLQNAYPWLTDSFVRRLCQSYGSLSRQWLQEASCADDLGQYFGADLYAAEVDYLILNEWAYSVDDILWRRSKLGIFLSGDQADVLESYLRNRLPELVPERFSPSEGDILISQANHKPDRDDSIINNL</sequence>
<dbReference type="Proteomes" id="UP001163255">
    <property type="component" value="Chromosome"/>
</dbReference>
<dbReference type="InterPro" id="IPR036188">
    <property type="entry name" value="FAD/NAD-bd_sf"/>
</dbReference>
<feature type="domain" description="FAD dependent oxidoreductase" evidence="6">
    <location>
        <begin position="7"/>
        <end position="325"/>
    </location>
</feature>
<dbReference type="PRINTS" id="PR01001">
    <property type="entry name" value="FADG3PDH"/>
</dbReference>
<evidence type="ECO:0000259" key="7">
    <source>
        <dbReference type="Pfam" id="PF16901"/>
    </source>
</evidence>
<dbReference type="Gene3D" id="3.50.50.60">
    <property type="entry name" value="FAD/NAD(P)-binding domain"/>
    <property type="match status" value="1"/>
</dbReference>
<dbReference type="NCBIfam" id="NF008899">
    <property type="entry name" value="PRK12266.1"/>
    <property type="match status" value="1"/>
</dbReference>
<dbReference type="GO" id="GO:0004368">
    <property type="term" value="F:glycerol-3-phosphate dehydrogenase (quinone) activity"/>
    <property type="evidence" value="ECO:0007669"/>
    <property type="project" value="UniProtKB-EC"/>
</dbReference>
<dbReference type="PANTHER" id="PTHR11985">
    <property type="entry name" value="GLYCEROL-3-PHOSPHATE DEHYDROGENASE"/>
    <property type="match status" value="1"/>
</dbReference>
<accession>A0ABY6GPU9</accession>
<dbReference type="Pfam" id="PF16901">
    <property type="entry name" value="DAO_C"/>
    <property type="match status" value="1"/>
</dbReference>
<gene>
    <name evidence="8" type="primary">glpD</name>
    <name evidence="8" type="ORF">NX720_18025</name>
</gene>